<proteinExistence type="inferred from homology"/>
<dbReference type="InterPro" id="IPR015867">
    <property type="entry name" value="N-reg_PII/ATP_PRibTrfase_C"/>
</dbReference>
<dbReference type="GO" id="GO:0005524">
    <property type="term" value="F:ATP binding"/>
    <property type="evidence" value="ECO:0007669"/>
    <property type="project" value="TreeGrafter"/>
</dbReference>
<dbReference type="PANTHER" id="PTHR30115">
    <property type="entry name" value="NITROGEN REGULATORY PROTEIN P-II"/>
    <property type="match status" value="1"/>
</dbReference>
<comment type="function">
    <text evidence="1">Could be involved in the regulation of nitrogen fixation.</text>
</comment>
<dbReference type="InterPro" id="IPR002187">
    <property type="entry name" value="N-reg_PII"/>
</dbReference>
<dbReference type="GO" id="GO:0005829">
    <property type="term" value="C:cytosol"/>
    <property type="evidence" value="ECO:0007669"/>
    <property type="project" value="TreeGrafter"/>
</dbReference>
<sequence>MKLIESIVRPEKLADVQQALAESGFNAMTHFGVIGRGRQQGIRVGDVSYPELPKSVIHIVVDDAAKDEVIDIILDSAATGETGNPGDGRIFVVDVEESYTISSQTKDS</sequence>
<reference evidence="6" key="1">
    <citation type="journal article" date="2021" name="PeerJ">
        <title>Extensive microbial diversity within the chicken gut microbiome revealed by metagenomics and culture.</title>
        <authorList>
            <person name="Gilroy R."/>
            <person name="Ravi A."/>
            <person name="Getino M."/>
            <person name="Pursley I."/>
            <person name="Horton D.L."/>
            <person name="Alikhan N.F."/>
            <person name="Baker D."/>
            <person name="Gharbi K."/>
            <person name="Hall N."/>
            <person name="Watson M."/>
            <person name="Adriaenssens E.M."/>
            <person name="Foster-Nyarko E."/>
            <person name="Jarju S."/>
            <person name="Secka A."/>
            <person name="Antonio M."/>
            <person name="Oren A."/>
            <person name="Chaudhuri R.R."/>
            <person name="La Ragione R."/>
            <person name="Hildebrand F."/>
            <person name="Pallen M.J."/>
        </authorList>
    </citation>
    <scope>NUCLEOTIDE SEQUENCE</scope>
    <source>
        <strain evidence="6">ChiHejej3B27-3195</strain>
    </source>
</reference>
<gene>
    <name evidence="6" type="ORF">H9871_03500</name>
</gene>
<dbReference type="Pfam" id="PF00543">
    <property type="entry name" value="P-II"/>
    <property type="match status" value="1"/>
</dbReference>
<dbReference type="InterPro" id="IPR011322">
    <property type="entry name" value="N-reg_PII-like_a/b"/>
</dbReference>
<dbReference type="GO" id="GO:0006808">
    <property type="term" value="P:regulation of nitrogen utilization"/>
    <property type="evidence" value="ECO:0007669"/>
    <property type="project" value="InterPro"/>
</dbReference>
<evidence type="ECO:0000313" key="7">
    <source>
        <dbReference type="Proteomes" id="UP000824151"/>
    </source>
</evidence>
<protein>
    <submittedName>
        <fullName evidence="6">P-II family nitrogen regulator</fullName>
    </submittedName>
</protein>
<dbReference type="PRINTS" id="PR00340">
    <property type="entry name" value="PIIGLNB"/>
</dbReference>
<name>A0A9D1US02_9MICC</name>
<dbReference type="SMART" id="SM00938">
    <property type="entry name" value="P-II"/>
    <property type="match status" value="1"/>
</dbReference>
<dbReference type="PANTHER" id="PTHR30115:SF13">
    <property type="entry name" value="PII-LIKE PROTEIN GLNBI"/>
    <property type="match status" value="1"/>
</dbReference>
<reference evidence="6" key="2">
    <citation type="submission" date="2021-04" db="EMBL/GenBank/DDBJ databases">
        <authorList>
            <person name="Gilroy R."/>
        </authorList>
    </citation>
    <scope>NUCLEOTIDE SEQUENCE</scope>
    <source>
        <strain evidence="6">ChiHejej3B27-3195</strain>
    </source>
</reference>
<keyword evidence="4" id="KW-0535">Nitrogen fixation</keyword>
<dbReference type="Gene3D" id="3.30.70.120">
    <property type="match status" value="1"/>
</dbReference>
<comment type="similarity">
    <text evidence="5">Belongs to the P(II) protein family.</text>
</comment>
<evidence type="ECO:0000256" key="4">
    <source>
        <dbReference type="ARBA" id="ARBA00023231"/>
    </source>
</evidence>
<organism evidence="6 7">
    <name type="scientific">Candidatus Nesterenkonia stercoripullorum</name>
    <dbReference type="NCBI Taxonomy" id="2838701"/>
    <lineage>
        <taxon>Bacteria</taxon>
        <taxon>Bacillati</taxon>
        <taxon>Actinomycetota</taxon>
        <taxon>Actinomycetes</taxon>
        <taxon>Micrococcales</taxon>
        <taxon>Micrococcaceae</taxon>
        <taxon>Nesterenkonia</taxon>
    </lineage>
</organism>
<evidence type="ECO:0000256" key="1">
    <source>
        <dbReference type="ARBA" id="ARBA00002440"/>
    </source>
</evidence>
<dbReference type="EMBL" id="DXGD01000127">
    <property type="protein sequence ID" value="HIW99188.1"/>
    <property type="molecule type" value="Genomic_DNA"/>
</dbReference>
<dbReference type="InterPro" id="IPR017918">
    <property type="entry name" value="N-reg_PII_CS"/>
</dbReference>
<dbReference type="SUPFAM" id="SSF54913">
    <property type="entry name" value="GlnB-like"/>
    <property type="match status" value="1"/>
</dbReference>
<accession>A0A9D1US02</accession>
<keyword evidence="3" id="KW-0804">Transcription</keyword>
<comment type="caution">
    <text evidence="6">The sequence shown here is derived from an EMBL/GenBank/DDBJ whole genome shotgun (WGS) entry which is preliminary data.</text>
</comment>
<dbReference type="AlphaFoldDB" id="A0A9D1US02"/>
<evidence type="ECO:0000256" key="5">
    <source>
        <dbReference type="RuleBase" id="RU003936"/>
    </source>
</evidence>
<evidence type="ECO:0000256" key="3">
    <source>
        <dbReference type="ARBA" id="ARBA00023163"/>
    </source>
</evidence>
<dbReference type="Proteomes" id="UP000824151">
    <property type="component" value="Unassembled WGS sequence"/>
</dbReference>
<evidence type="ECO:0000256" key="2">
    <source>
        <dbReference type="ARBA" id="ARBA00023015"/>
    </source>
</evidence>
<keyword evidence="2" id="KW-0805">Transcription regulation</keyword>
<dbReference type="PROSITE" id="PS00638">
    <property type="entry name" value="PII_GLNB_CTER"/>
    <property type="match status" value="1"/>
</dbReference>
<dbReference type="GO" id="GO:0030234">
    <property type="term" value="F:enzyme regulator activity"/>
    <property type="evidence" value="ECO:0007669"/>
    <property type="project" value="InterPro"/>
</dbReference>
<dbReference type="PROSITE" id="PS51343">
    <property type="entry name" value="PII_GLNB_DOM"/>
    <property type="match status" value="1"/>
</dbReference>
<evidence type="ECO:0000313" key="6">
    <source>
        <dbReference type="EMBL" id="HIW99188.1"/>
    </source>
</evidence>